<dbReference type="RefSeq" id="WP_172604004.1">
    <property type="nucleotide sequence ID" value="NZ_AP019369.1"/>
</dbReference>
<dbReference type="NCBIfam" id="NF033546">
    <property type="entry name" value="transpos_IS21"/>
    <property type="match status" value="1"/>
</dbReference>
<dbReference type="InterPro" id="IPR001584">
    <property type="entry name" value="Integrase_cat-core"/>
</dbReference>
<dbReference type="PROSITE" id="PS50994">
    <property type="entry name" value="INTEGRASE"/>
    <property type="match status" value="1"/>
</dbReference>
<dbReference type="PANTHER" id="PTHR35004">
    <property type="entry name" value="TRANSPOSASE RV3428C-RELATED"/>
    <property type="match status" value="1"/>
</dbReference>
<sequence length="498" mass="58069">MISSKEEAEILRLYNIEKWRVGTIATYLKRHHTSIKRVLINYNSYDKRRSRNKTGSILDKYEEFIQETLERYPLITASRIYQMIKERGYPGLSSGLVRMKVSTLRPKKQQEAFLKLKTFAGEEGQVDWADFGKISVGKAERRLSAFVLTLSHSRMIYLRFFYSQGMREFLQGFVEAFEFFNGVPKRILLDNLRSGVRNRVSSFINYNEQFLSLSKHYCFEPQAVGVRKGNEKGKVERSIQYIRNNFFSGREFENIEKLNKEAINWCLHESPQRKWQTDNRIKIFEAFEEEKTKLIPLPKNPYFSYDRRVISIGKTPYGRYDLNDYSVPAKYVMRKLELCASENSVEIFDGINKVAEHLRSYSKQEVIENSDHISDILKHKKRAIKGSALHRITTLVPDAEYFIEILVNRGENTGGIIASLTKILNIYGKELLTEAIQEVIVHECPRLKNLYFSLNRLEAQSSQKNTPYAEIDSGKYSNLVVNHHEPSHYDKIAGIKKC</sequence>
<comment type="similarity">
    <text evidence="1">Belongs to the transposase IS21/IS408/IS1162 family.</text>
</comment>
<reference evidence="3 4" key="1">
    <citation type="submission" date="2018-12" db="EMBL/GenBank/DDBJ databases">
        <title>Rubrispira sanarue gen. nov., sp., nov., a member of the order Silvanigrellales, isolated from a brackish lake in Hamamatsu Japan.</title>
        <authorList>
            <person name="Maejima Y."/>
            <person name="Iino T."/>
            <person name="Muraguchi Y."/>
            <person name="Fukuda K."/>
            <person name="Nojiri H."/>
            <person name="Ohkuma M."/>
            <person name="Moriuchi R."/>
            <person name="Dohra H."/>
            <person name="Kimbara K."/>
            <person name="Shintani M."/>
        </authorList>
    </citation>
    <scope>NUCLEOTIDE SEQUENCE [LARGE SCALE GENOMIC DNA]</scope>
    <source>
        <strain evidence="3 4">RF1110005</strain>
        <plasmid evidence="3 4">79K</plasmid>
    </source>
</reference>
<dbReference type="KEGG" id="sbf:JCM31447_31560"/>
<dbReference type="GO" id="GO:0003676">
    <property type="term" value="F:nucleic acid binding"/>
    <property type="evidence" value="ECO:0007669"/>
    <property type="project" value="InterPro"/>
</dbReference>
<organism evidence="3 4">
    <name type="scientific">Fluviispira sanaruensis</name>
    <dbReference type="NCBI Taxonomy" id="2493639"/>
    <lineage>
        <taxon>Bacteria</taxon>
        <taxon>Pseudomonadati</taxon>
        <taxon>Bdellovibrionota</taxon>
        <taxon>Oligoflexia</taxon>
        <taxon>Silvanigrellales</taxon>
        <taxon>Silvanigrellaceae</taxon>
        <taxon>Fluviispira</taxon>
    </lineage>
</organism>
<accession>A0A4P2W0I6</accession>
<keyword evidence="3" id="KW-0614">Plasmid</keyword>
<geneLocation type="plasmid" evidence="3 4">
    <name>79K</name>
</geneLocation>
<name>A0A4P2W0I6_FLUSA</name>
<dbReference type="InterPro" id="IPR012337">
    <property type="entry name" value="RNaseH-like_sf"/>
</dbReference>
<evidence type="ECO:0000256" key="1">
    <source>
        <dbReference type="ARBA" id="ARBA00009277"/>
    </source>
</evidence>
<dbReference type="InterPro" id="IPR054353">
    <property type="entry name" value="IstA-like_C"/>
</dbReference>
<keyword evidence="4" id="KW-1185">Reference proteome</keyword>
<dbReference type="AlphaFoldDB" id="A0A4P2W0I6"/>
<gene>
    <name evidence="3" type="ORF">JCM31447_31560</name>
</gene>
<dbReference type="Pfam" id="PF22483">
    <property type="entry name" value="Mu-transpos_C_2"/>
    <property type="match status" value="1"/>
</dbReference>
<dbReference type="Proteomes" id="UP000291236">
    <property type="component" value="Plasmid 79K"/>
</dbReference>
<dbReference type="InterPro" id="IPR036397">
    <property type="entry name" value="RNaseH_sf"/>
</dbReference>
<evidence type="ECO:0000259" key="2">
    <source>
        <dbReference type="PROSITE" id="PS50994"/>
    </source>
</evidence>
<dbReference type="EMBL" id="AP019369">
    <property type="protein sequence ID" value="BBH54682.1"/>
    <property type="molecule type" value="Genomic_DNA"/>
</dbReference>
<evidence type="ECO:0000313" key="3">
    <source>
        <dbReference type="EMBL" id="BBH54682.1"/>
    </source>
</evidence>
<feature type="domain" description="Integrase catalytic" evidence="2">
    <location>
        <begin position="102"/>
        <end position="291"/>
    </location>
</feature>
<protein>
    <submittedName>
        <fullName evidence="3">IS21 family transposase</fullName>
    </submittedName>
</protein>
<dbReference type="PANTHER" id="PTHR35004:SF6">
    <property type="entry name" value="TRANSPOSASE"/>
    <property type="match status" value="1"/>
</dbReference>
<dbReference type="Gene3D" id="3.30.420.10">
    <property type="entry name" value="Ribonuclease H-like superfamily/Ribonuclease H"/>
    <property type="match status" value="1"/>
</dbReference>
<dbReference type="GO" id="GO:0015074">
    <property type="term" value="P:DNA integration"/>
    <property type="evidence" value="ECO:0007669"/>
    <property type="project" value="InterPro"/>
</dbReference>
<proteinExistence type="inferred from homology"/>
<evidence type="ECO:0000313" key="4">
    <source>
        <dbReference type="Proteomes" id="UP000291236"/>
    </source>
</evidence>
<dbReference type="SUPFAM" id="SSF53098">
    <property type="entry name" value="Ribonuclease H-like"/>
    <property type="match status" value="1"/>
</dbReference>